<sequence length="365" mass="39749">MRRFPFAAVVLLAALVLPACPPAQAQAAADQAAFEQRFNGWRAQYDQALQLHLRGVASSGQARDLYAAALLWPDDAHGAAQGAARPAAAGIDERSVWMQAALDARPRDPLVARFEAMGCPGSNVQCDAAGALTFLLREEGDNLFVQLLAFIDAQQRGDAKASARAWRAATQAARYDAMQIEFGGVLADAVSGLPVPPMDAALRQAFMTPDGMHEGAEGADWPRVTALAALATRSLPNLVVVTRYCGPTQTHDDRERWDDCKSVFALMARDGNDLIGRMIGIGMMTRLTAGTPQELRWREERRQLQWLQTAASRFLPPSTGQVALDTYLDWHLRDGEITTLRRLLEANHQPLTAPAGWTPAASREQ</sequence>
<dbReference type="RefSeq" id="WP_130552805.1">
    <property type="nucleotide sequence ID" value="NZ_SHMC01000009.1"/>
</dbReference>
<evidence type="ECO:0000313" key="2">
    <source>
        <dbReference type="EMBL" id="TAA21364.1"/>
    </source>
</evidence>
<feature type="signal peptide" evidence="1">
    <location>
        <begin position="1"/>
        <end position="25"/>
    </location>
</feature>
<feature type="chain" id="PRO_5020834175" evidence="1">
    <location>
        <begin position="26"/>
        <end position="365"/>
    </location>
</feature>
<name>A0A4Q8L5H5_9GAMM</name>
<gene>
    <name evidence="2" type="ORF">EA660_17820</name>
</gene>
<reference evidence="2 3" key="1">
    <citation type="submission" date="2019-02" db="EMBL/GenBank/DDBJ databases">
        <title>WGS of Pseudoxanthomonas species novum from clinical isolates.</title>
        <authorList>
            <person name="Bernier A.-M."/>
            <person name="Bernard K."/>
            <person name="Vachon A."/>
        </authorList>
    </citation>
    <scope>NUCLEOTIDE SEQUENCE [LARGE SCALE GENOMIC DNA]</scope>
    <source>
        <strain evidence="2 3">NML171200</strain>
    </source>
</reference>
<proteinExistence type="predicted"/>
<protein>
    <submittedName>
        <fullName evidence="2">Uncharacterized protein</fullName>
    </submittedName>
</protein>
<organism evidence="2 3">
    <name type="scientific">Pseudoxanthomonas winnipegensis</name>
    <dbReference type="NCBI Taxonomy" id="2480810"/>
    <lineage>
        <taxon>Bacteria</taxon>
        <taxon>Pseudomonadati</taxon>
        <taxon>Pseudomonadota</taxon>
        <taxon>Gammaproteobacteria</taxon>
        <taxon>Lysobacterales</taxon>
        <taxon>Lysobacteraceae</taxon>
        <taxon>Pseudoxanthomonas</taxon>
    </lineage>
</organism>
<dbReference type="Proteomes" id="UP000292627">
    <property type="component" value="Unassembled WGS sequence"/>
</dbReference>
<dbReference type="AlphaFoldDB" id="A0A4Q8L5H5"/>
<dbReference type="EMBL" id="SHMC01000009">
    <property type="protein sequence ID" value="TAA21364.1"/>
    <property type="molecule type" value="Genomic_DNA"/>
</dbReference>
<evidence type="ECO:0000313" key="3">
    <source>
        <dbReference type="Proteomes" id="UP000292627"/>
    </source>
</evidence>
<accession>A0A4Q8L5H5</accession>
<dbReference type="OrthoDB" id="5988516at2"/>
<keyword evidence="1" id="KW-0732">Signal</keyword>
<comment type="caution">
    <text evidence="2">The sequence shown here is derived from an EMBL/GenBank/DDBJ whole genome shotgun (WGS) entry which is preliminary data.</text>
</comment>
<evidence type="ECO:0000256" key="1">
    <source>
        <dbReference type="SAM" id="SignalP"/>
    </source>
</evidence>